<name>A0A6J5MTG3_9CAUD</name>
<organism evidence="1">
    <name type="scientific">uncultured Caudovirales phage</name>
    <dbReference type="NCBI Taxonomy" id="2100421"/>
    <lineage>
        <taxon>Viruses</taxon>
        <taxon>Duplodnaviria</taxon>
        <taxon>Heunggongvirae</taxon>
        <taxon>Uroviricota</taxon>
        <taxon>Caudoviricetes</taxon>
        <taxon>Peduoviridae</taxon>
        <taxon>Maltschvirus</taxon>
        <taxon>Maltschvirus maltsch</taxon>
    </lineage>
</organism>
<protein>
    <submittedName>
        <fullName evidence="1">Uncharacterized protein</fullName>
    </submittedName>
</protein>
<accession>A0A6J5MTG3</accession>
<evidence type="ECO:0000313" key="1">
    <source>
        <dbReference type="EMBL" id="CAB4149291.1"/>
    </source>
</evidence>
<reference evidence="1" key="1">
    <citation type="submission" date="2020-04" db="EMBL/GenBank/DDBJ databases">
        <authorList>
            <person name="Chiriac C."/>
            <person name="Salcher M."/>
            <person name="Ghai R."/>
            <person name="Kavagutti S V."/>
        </authorList>
    </citation>
    <scope>NUCLEOTIDE SEQUENCE</scope>
</reference>
<sequence length="32" mass="3557">MSDLTPQELAFLKKIGQIVEAPKPTTAKKDEE</sequence>
<proteinExistence type="predicted"/>
<dbReference type="EMBL" id="LR796513">
    <property type="protein sequence ID" value="CAB4149291.1"/>
    <property type="molecule type" value="Genomic_DNA"/>
</dbReference>
<gene>
    <name evidence="1" type="ORF">UFOVP539_27</name>
</gene>